<evidence type="ECO:0000259" key="1">
    <source>
        <dbReference type="Pfam" id="PF01243"/>
    </source>
</evidence>
<dbReference type="SUPFAM" id="SSF50475">
    <property type="entry name" value="FMN-binding split barrel"/>
    <property type="match status" value="1"/>
</dbReference>
<evidence type="ECO:0000313" key="2">
    <source>
        <dbReference type="EMBL" id="OPC79063.1"/>
    </source>
</evidence>
<sequence length="155" mass="16968">MSTPRPPARSAEQRRLDTLHRLEHDVDAWVATADAKTGTPYLVPLSFRWDGETILIATVSTSPTARNLLAGGTARLGIGPTRDVIMIEADAEPVAVADMAAATADAFAAACGFDPRETAAPYHYFHLRPRLLQAWREANELKGRTLLRDGNWLHP</sequence>
<dbReference type="Gene3D" id="2.30.110.10">
    <property type="entry name" value="Electron Transport, Fmn-binding Protein, Chain A"/>
    <property type="match status" value="1"/>
</dbReference>
<dbReference type="Pfam" id="PF01243">
    <property type="entry name" value="PNPOx_N"/>
    <property type="match status" value="1"/>
</dbReference>
<name>A0A1T3NQ82_9ACTN</name>
<accession>A0A1T3NQ82</accession>
<evidence type="ECO:0000313" key="3">
    <source>
        <dbReference type="Proteomes" id="UP000190037"/>
    </source>
</evidence>
<gene>
    <name evidence="2" type="ORF">B4N89_33745</name>
</gene>
<dbReference type="InterPro" id="IPR011576">
    <property type="entry name" value="Pyridox_Oxase_N"/>
</dbReference>
<dbReference type="RefSeq" id="WP_078980264.1">
    <property type="nucleotide sequence ID" value="NZ_MWQN01000002.1"/>
</dbReference>
<dbReference type="OrthoDB" id="3627463at2"/>
<dbReference type="AlphaFoldDB" id="A0A1T3NQ82"/>
<organism evidence="2 3">
    <name type="scientific">Embleya scabrispora</name>
    <dbReference type="NCBI Taxonomy" id="159449"/>
    <lineage>
        <taxon>Bacteria</taxon>
        <taxon>Bacillati</taxon>
        <taxon>Actinomycetota</taxon>
        <taxon>Actinomycetes</taxon>
        <taxon>Kitasatosporales</taxon>
        <taxon>Streptomycetaceae</taxon>
        <taxon>Embleya</taxon>
    </lineage>
</organism>
<dbReference type="InterPro" id="IPR012349">
    <property type="entry name" value="Split_barrel_FMN-bd"/>
</dbReference>
<dbReference type="EMBL" id="MWQN01000002">
    <property type="protein sequence ID" value="OPC79063.1"/>
    <property type="molecule type" value="Genomic_DNA"/>
</dbReference>
<reference evidence="2 3" key="1">
    <citation type="submission" date="2017-03" db="EMBL/GenBank/DDBJ databases">
        <title>Draft genome sequence of Streptomyces scabrisporus NF3, endophyte isolated from Amphipterygium adstringens.</title>
        <authorList>
            <person name="Vazquez M."/>
            <person name="Ceapa C.D."/>
            <person name="Rodriguez Luna D."/>
            <person name="Sanchez Esquivel S."/>
        </authorList>
    </citation>
    <scope>NUCLEOTIDE SEQUENCE [LARGE SCALE GENOMIC DNA]</scope>
    <source>
        <strain evidence="2 3">NF3</strain>
    </source>
</reference>
<dbReference type="STRING" id="159449.B4N89_33745"/>
<feature type="domain" description="Pyridoxamine 5'-phosphate oxidase N-terminal" evidence="1">
    <location>
        <begin position="28"/>
        <end position="135"/>
    </location>
</feature>
<proteinExistence type="predicted"/>
<comment type="caution">
    <text evidence="2">The sequence shown here is derived from an EMBL/GenBank/DDBJ whole genome shotgun (WGS) entry which is preliminary data.</text>
</comment>
<protein>
    <submittedName>
        <fullName evidence="2">Pyridoxamine 5'-phosphate oxidase</fullName>
    </submittedName>
</protein>
<keyword evidence="3" id="KW-1185">Reference proteome</keyword>
<dbReference type="Proteomes" id="UP000190037">
    <property type="component" value="Unassembled WGS sequence"/>
</dbReference>